<evidence type="ECO:0000313" key="3">
    <source>
        <dbReference type="EMBL" id="PWA73419.1"/>
    </source>
</evidence>
<organism evidence="3 4">
    <name type="scientific">Artemisia annua</name>
    <name type="common">Sweet wormwood</name>
    <dbReference type="NCBI Taxonomy" id="35608"/>
    <lineage>
        <taxon>Eukaryota</taxon>
        <taxon>Viridiplantae</taxon>
        <taxon>Streptophyta</taxon>
        <taxon>Embryophyta</taxon>
        <taxon>Tracheophyta</taxon>
        <taxon>Spermatophyta</taxon>
        <taxon>Magnoliopsida</taxon>
        <taxon>eudicotyledons</taxon>
        <taxon>Gunneridae</taxon>
        <taxon>Pentapetalae</taxon>
        <taxon>asterids</taxon>
        <taxon>campanulids</taxon>
        <taxon>Asterales</taxon>
        <taxon>Asteraceae</taxon>
        <taxon>Asteroideae</taxon>
        <taxon>Anthemideae</taxon>
        <taxon>Artemisiinae</taxon>
        <taxon>Artemisia</taxon>
    </lineage>
</organism>
<dbReference type="SUPFAM" id="SSF101447">
    <property type="entry name" value="Formin homology 2 domain (FH2 domain)"/>
    <property type="match status" value="1"/>
</dbReference>
<name>A0A2U1NIT4_ARTAN</name>
<comment type="caution">
    <text evidence="3">The sequence shown here is derived from an EMBL/GenBank/DDBJ whole genome shotgun (WGS) entry which is preliminary data.</text>
</comment>
<dbReference type="STRING" id="35608.A0A2U1NIT4"/>
<evidence type="ECO:0000259" key="2">
    <source>
        <dbReference type="PROSITE" id="PS51444"/>
    </source>
</evidence>
<comment type="similarity">
    <text evidence="1">Belongs to the formin-like family. Class-II subfamily.</text>
</comment>
<protein>
    <submittedName>
        <fullName evidence="3">Actin-binding FH2</fullName>
    </submittedName>
</protein>
<dbReference type="Gene3D" id="1.20.58.2220">
    <property type="entry name" value="Formin, FH2 domain"/>
    <property type="match status" value="1"/>
</dbReference>
<dbReference type="PANTHER" id="PTHR45733">
    <property type="entry name" value="FORMIN-J"/>
    <property type="match status" value="1"/>
</dbReference>
<dbReference type="InterPro" id="IPR015425">
    <property type="entry name" value="FH2_Formin"/>
</dbReference>
<dbReference type="PANTHER" id="PTHR45733:SF8">
    <property type="entry name" value="FORMIN-J"/>
    <property type="match status" value="1"/>
</dbReference>
<evidence type="ECO:0000256" key="1">
    <source>
        <dbReference type="ARBA" id="ARBA00006468"/>
    </source>
</evidence>
<keyword evidence="4" id="KW-1185">Reference proteome</keyword>
<proteinExistence type="inferred from homology"/>
<dbReference type="PROSITE" id="PS51444">
    <property type="entry name" value="FH2"/>
    <property type="match status" value="1"/>
</dbReference>
<dbReference type="InterPro" id="IPR051144">
    <property type="entry name" value="Formin_homology_domain"/>
</dbReference>
<feature type="domain" description="FH2" evidence="2">
    <location>
        <begin position="1"/>
        <end position="179"/>
    </location>
</feature>
<sequence length="179" mass="20686">MLNAEQVENLRKFCPTEEEVELLKVSDLRESFNSVNCAVEEASLLVLADKQPEVLDFSKDLRSLRSASKIQMKILAEEMHTISTGLEIAKQESSNAKRDSINFWKASKTFIRSAEGEVKSLVSQFQIMDENQAALISYFGEDRFSYTFERIVFTLQTFIRKFHQANKEYVKLIETENRI</sequence>
<dbReference type="EMBL" id="PKPP01002741">
    <property type="protein sequence ID" value="PWA73419.1"/>
    <property type="molecule type" value="Genomic_DNA"/>
</dbReference>
<reference evidence="3 4" key="1">
    <citation type="journal article" date="2018" name="Mol. Plant">
        <title>The genome of Artemisia annua provides insight into the evolution of Asteraceae family and artemisinin biosynthesis.</title>
        <authorList>
            <person name="Shen Q."/>
            <person name="Zhang L."/>
            <person name="Liao Z."/>
            <person name="Wang S."/>
            <person name="Yan T."/>
            <person name="Shi P."/>
            <person name="Liu M."/>
            <person name="Fu X."/>
            <person name="Pan Q."/>
            <person name="Wang Y."/>
            <person name="Lv Z."/>
            <person name="Lu X."/>
            <person name="Zhang F."/>
            <person name="Jiang W."/>
            <person name="Ma Y."/>
            <person name="Chen M."/>
            <person name="Hao X."/>
            <person name="Li L."/>
            <person name="Tang Y."/>
            <person name="Lv G."/>
            <person name="Zhou Y."/>
            <person name="Sun X."/>
            <person name="Brodelius P.E."/>
            <person name="Rose J.K.C."/>
            <person name="Tang K."/>
        </authorList>
    </citation>
    <scope>NUCLEOTIDE SEQUENCE [LARGE SCALE GENOMIC DNA]</scope>
    <source>
        <strain evidence="4">cv. Huhao1</strain>
        <tissue evidence="3">Leaf</tissue>
    </source>
</reference>
<evidence type="ECO:0000313" key="4">
    <source>
        <dbReference type="Proteomes" id="UP000245207"/>
    </source>
</evidence>
<gene>
    <name evidence="3" type="ORF">CTI12_AA261370</name>
</gene>
<dbReference type="Proteomes" id="UP000245207">
    <property type="component" value="Unassembled WGS sequence"/>
</dbReference>
<dbReference type="InterPro" id="IPR042201">
    <property type="entry name" value="FH2_Formin_sf"/>
</dbReference>
<dbReference type="OrthoDB" id="1668162at2759"/>
<accession>A0A2U1NIT4</accession>
<dbReference type="AlphaFoldDB" id="A0A2U1NIT4"/>
<dbReference type="Pfam" id="PF02181">
    <property type="entry name" value="FH2"/>
    <property type="match status" value="1"/>
</dbReference>